<sequence length="261" mass="30153">MKNKIFWWVFGFIVFVIFRIISSVGLDEDTSIECFEESLKDTRTGNYLHTRNWMSNHDQHCLTYESSMLTSEASKADRERLNHPMENMKYNQHWGTIYAQLVEQNRERLEYFVDSLRNHLALGAMTPSQQLSTIVSLVQDIPYVLIKTGSCDEGTNSGSCEGGHKFGVLSGPEFIYSLKGDCDTRCLLLYAVLEALGYDAMIMISKQYRHAMLAVNTTATGDYYMYQHKKYYFWETTGKGWQIGMLPPDMQNINYWKIALS</sequence>
<keyword evidence="1" id="KW-0812">Transmembrane</keyword>
<gene>
    <name evidence="2" type="ORF">N7U62_16105</name>
</gene>
<keyword evidence="3" id="KW-1185">Reference proteome</keyword>
<reference evidence="2 3" key="1">
    <citation type="submission" date="2022-10" db="EMBL/GenBank/DDBJ databases">
        <title>Comparative genomics and taxonomic characterization of three novel marine species of genus Reichenbachiella exhibiting antioxidant and polysaccharide degradation activities.</title>
        <authorList>
            <person name="Muhammad N."/>
            <person name="Lee Y.-J."/>
            <person name="Ko J."/>
            <person name="Kim S.-G."/>
        </authorList>
    </citation>
    <scope>NUCLEOTIDE SEQUENCE [LARGE SCALE GENOMIC DNA]</scope>
    <source>
        <strain evidence="2 3">ABR2-5</strain>
    </source>
</reference>
<evidence type="ECO:0000256" key="1">
    <source>
        <dbReference type="SAM" id="Phobius"/>
    </source>
</evidence>
<evidence type="ECO:0000313" key="3">
    <source>
        <dbReference type="Proteomes" id="UP001300692"/>
    </source>
</evidence>
<feature type="transmembrane region" description="Helical" evidence="1">
    <location>
        <begin position="5"/>
        <end position="26"/>
    </location>
</feature>
<keyword evidence="1" id="KW-1133">Transmembrane helix</keyword>
<protein>
    <recommendedName>
        <fullName evidence="4">Transglutaminase-like superfamily protein</fullName>
    </recommendedName>
</protein>
<evidence type="ECO:0008006" key="4">
    <source>
        <dbReference type="Google" id="ProtNLM"/>
    </source>
</evidence>
<organism evidence="2 3">
    <name type="scientific">Reichenbachiella ulvae</name>
    <dbReference type="NCBI Taxonomy" id="2980104"/>
    <lineage>
        <taxon>Bacteria</taxon>
        <taxon>Pseudomonadati</taxon>
        <taxon>Bacteroidota</taxon>
        <taxon>Cytophagia</taxon>
        <taxon>Cytophagales</taxon>
        <taxon>Reichenbachiellaceae</taxon>
        <taxon>Reichenbachiella</taxon>
    </lineage>
</organism>
<evidence type="ECO:0000313" key="2">
    <source>
        <dbReference type="EMBL" id="MCV9388206.1"/>
    </source>
</evidence>
<keyword evidence="1" id="KW-0472">Membrane</keyword>
<dbReference type="EMBL" id="JAOYOD010000001">
    <property type="protein sequence ID" value="MCV9388206.1"/>
    <property type="molecule type" value="Genomic_DNA"/>
</dbReference>
<comment type="caution">
    <text evidence="2">The sequence shown here is derived from an EMBL/GenBank/DDBJ whole genome shotgun (WGS) entry which is preliminary data.</text>
</comment>
<accession>A0ABT3CWX3</accession>
<dbReference type="Gene3D" id="3.10.620.30">
    <property type="match status" value="1"/>
</dbReference>
<proteinExistence type="predicted"/>
<dbReference type="Proteomes" id="UP001300692">
    <property type="component" value="Unassembled WGS sequence"/>
</dbReference>
<name>A0ABT3CWX3_9BACT</name>
<dbReference type="RefSeq" id="WP_264139042.1">
    <property type="nucleotide sequence ID" value="NZ_JAOYOD010000001.1"/>
</dbReference>